<evidence type="ECO:0000313" key="8">
    <source>
        <dbReference type="Proteomes" id="UP000594263"/>
    </source>
</evidence>
<feature type="region of interest" description="Disordered" evidence="4">
    <location>
        <begin position="523"/>
        <end position="542"/>
    </location>
</feature>
<dbReference type="UniPathway" id="UPA00143"/>
<dbReference type="Proteomes" id="UP000594263">
    <property type="component" value="Unplaced"/>
</dbReference>
<dbReference type="PANTHER" id="PTHR32370">
    <property type="entry name" value="OS12G0117600 PROTEIN"/>
    <property type="match status" value="1"/>
</dbReference>
<keyword evidence="8" id="KW-1185">Reference proteome</keyword>
<reference evidence="7" key="1">
    <citation type="submission" date="2021-01" db="UniProtKB">
        <authorList>
            <consortium name="EnsemblPlants"/>
        </authorList>
    </citation>
    <scope>IDENTIFICATION</scope>
</reference>
<feature type="compositionally biased region" description="Polar residues" evidence="4">
    <location>
        <begin position="523"/>
        <end position="534"/>
    </location>
</feature>
<evidence type="ECO:0000256" key="1">
    <source>
        <dbReference type="ARBA" id="ARBA00004906"/>
    </source>
</evidence>
<evidence type="ECO:0000259" key="5">
    <source>
        <dbReference type="PROSITE" id="PS50097"/>
    </source>
</evidence>
<organism evidence="7 8">
    <name type="scientific">Kalanchoe fedtschenkoi</name>
    <name type="common">Lavender scallops</name>
    <name type="synonym">South American air plant</name>
    <dbReference type="NCBI Taxonomy" id="63787"/>
    <lineage>
        <taxon>Eukaryota</taxon>
        <taxon>Viridiplantae</taxon>
        <taxon>Streptophyta</taxon>
        <taxon>Embryophyta</taxon>
        <taxon>Tracheophyta</taxon>
        <taxon>Spermatophyta</taxon>
        <taxon>Magnoliopsida</taxon>
        <taxon>eudicotyledons</taxon>
        <taxon>Gunneridae</taxon>
        <taxon>Pentapetalae</taxon>
        <taxon>Saxifragales</taxon>
        <taxon>Crassulaceae</taxon>
        <taxon>Kalanchoe</taxon>
    </lineage>
</organism>
<evidence type="ECO:0000259" key="6">
    <source>
        <dbReference type="PROSITE" id="PS51649"/>
    </source>
</evidence>
<dbReference type="InterPro" id="IPR027356">
    <property type="entry name" value="NPH3_dom"/>
</dbReference>
<dbReference type="OMA" id="LDEMPQW"/>
<dbReference type="InterPro" id="IPR011333">
    <property type="entry name" value="SKP1/BTB/POZ_sf"/>
</dbReference>
<proteinExistence type="inferred from homology"/>
<dbReference type="PROSITE" id="PS50097">
    <property type="entry name" value="BTB"/>
    <property type="match status" value="1"/>
</dbReference>
<dbReference type="Gene3D" id="3.30.710.10">
    <property type="entry name" value="Potassium Channel Kv1.1, Chain A"/>
    <property type="match status" value="1"/>
</dbReference>
<keyword evidence="2" id="KW-0833">Ubl conjugation pathway</keyword>
<dbReference type="EnsemblPlants" id="Kaladp0011s0900.1.v1.1">
    <property type="protein sequence ID" value="Kaladp0011s0900.1.v1.1"/>
    <property type="gene ID" value="Kaladp0011s0900.v1.1"/>
</dbReference>
<dbReference type="PROSITE" id="PS51649">
    <property type="entry name" value="NPH3"/>
    <property type="match status" value="1"/>
</dbReference>
<evidence type="ECO:0000313" key="7">
    <source>
        <dbReference type="EnsemblPlants" id="Kaladp0011s0900.1.v1.1"/>
    </source>
</evidence>
<name>A0A7N0SXA4_KALFE</name>
<dbReference type="InterPro" id="IPR000210">
    <property type="entry name" value="BTB/POZ_dom"/>
</dbReference>
<dbReference type="SMART" id="SM00225">
    <property type="entry name" value="BTB"/>
    <property type="match status" value="1"/>
</dbReference>
<evidence type="ECO:0000256" key="3">
    <source>
        <dbReference type="PROSITE-ProRule" id="PRU00982"/>
    </source>
</evidence>
<dbReference type="Pfam" id="PF03000">
    <property type="entry name" value="NPH3"/>
    <property type="match status" value="1"/>
</dbReference>
<dbReference type="Gramene" id="Kaladp0011s0900.1.v1.1">
    <property type="protein sequence ID" value="Kaladp0011s0900.1.v1.1"/>
    <property type="gene ID" value="Kaladp0011s0900.v1.1"/>
</dbReference>
<comment type="pathway">
    <text evidence="1">Protein modification; protein ubiquitination.</text>
</comment>
<sequence length="542" mass="60327">MEEEAHAHCCDLEVDVNGEETFMVNKKIVSVFSNKLSKLFGKAASNPRNLKLVFNDFPGGAWSFELVARFCYSNGEAKITPFNVCLLYAAARYMEMDKPVAGARNLLEQAEKFVEEINCWTWSELMAALKQCQDTCMYDGPLSILVGKCVDSLVGRLVLASEASPCASTSSPDSSGFRLSCDSKSTESMKNSLTRVTWWFEDLLFMEPSLLQMVVKTMIAHKLDHALISKFLFFYQKTKFATSTSGEKQELIKTLIDILFLLDLKAVSSKSLFSILQISISLNVDKSSRAVIESMIGSQLDKATLDNLLVPAPSGTNCLYDVNLVLRLLKAFLLRSDSLPSPTQIKRVVSLMDVYITEVAPDPSLKPSKYIALVTALPDSARESHDAIYHAIDLYLQVHSSFSGEEKLKLCSAIKHEKLSAQAFDHLTENKRFPSRSGIPACKSKLEKVGITKADPAVDPPCSVVDKSRGEKKEACDQVVAYDGELDVHKDNERLREHLKGMQCRVVELERACKKMQNQMAKMMRSRSSTSRNGMSLPKLCS</sequence>
<feature type="domain" description="NPH3" evidence="6">
    <location>
        <begin position="197"/>
        <end position="448"/>
    </location>
</feature>
<dbReference type="GO" id="GO:0016567">
    <property type="term" value="P:protein ubiquitination"/>
    <property type="evidence" value="ECO:0007669"/>
    <property type="project" value="UniProtKB-UniPathway"/>
</dbReference>
<accession>A0A7N0SXA4</accession>
<dbReference type="AlphaFoldDB" id="A0A7N0SXA4"/>
<protein>
    <submittedName>
        <fullName evidence="7">Uncharacterized protein</fullName>
    </submittedName>
</protein>
<dbReference type="InterPro" id="IPR043454">
    <property type="entry name" value="NPH3/RPT2-like"/>
</dbReference>
<feature type="domain" description="BTB" evidence="5">
    <location>
        <begin position="10"/>
        <end position="74"/>
    </location>
</feature>
<dbReference type="SUPFAM" id="SSF54695">
    <property type="entry name" value="POZ domain"/>
    <property type="match status" value="1"/>
</dbReference>
<comment type="similarity">
    <text evidence="3">Belongs to the NPH3 family.</text>
</comment>
<evidence type="ECO:0000256" key="2">
    <source>
        <dbReference type="ARBA" id="ARBA00022786"/>
    </source>
</evidence>
<evidence type="ECO:0000256" key="4">
    <source>
        <dbReference type="SAM" id="MobiDB-lite"/>
    </source>
</evidence>